<dbReference type="Pfam" id="PF02837">
    <property type="entry name" value="Glyco_hydro_2_N"/>
    <property type="match status" value="1"/>
</dbReference>
<accession>A0ABP9EJA3</accession>
<dbReference type="PANTHER" id="PTHR42732">
    <property type="entry name" value="BETA-GALACTOSIDASE"/>
    <property type="match status" value="1"/>
</dbReference>
<dbReference type="InterPro" id="IPR017853">
    <property type="entry name" value="GH"/>
</dbReference>
<feature type="domain" description="Glycoside hydrolase family 2 catalytic" evidence="6">
    <location>
        <begin position="292"/>
        <end position="586"/>
    </location>
</feature>
<evidence type="ECO:0000256" key="4">
    <source>
        <dbReference type="SAM" id="SignalP"/>
    </source>
</evidence>
<dbReference type="SUPFAM" id="SSF51445">
    <property type="entry name" value="(Trans)glycosidases"/>
    <property type="match status" value="1"/>
</dbReference>
<evidence type="ECO:0000259" key="5">
    <source>
        <dbReference type="Pfam" id="PF00703"/>
    </source>
</evidence>
<evidence type="ECO:0000259" key="6">
    <source>
        <dbReference type="Pfam" id="PF02836"/>
    </source>
</evidence>
<keyword evidence="4" id="KW-0732">Signal</keyword>
<dbReference type="Gene3D" id="2.60.40.10">
    <property type="entry name" value="Immunoglobulins"/>
    <property type="match status" value="2"/>
</dbReference>
<gene>
    <name evidence="8" type="ORF">GCM10023333_11300</name>
</gene>
<name>A0ABP9EJA3_9GAMM</name>
<dbReference type="InterPro" id="IPR006104">
    <property type="entry name" value="Glyco_hydro_2_N"/>
</dbReference>
<evidence type="ECO:0000256" key="3">
    <source>
        <dbReference type="ARBA" id="ARBA00023295"/>
    </source>
</evidence>
<dbReference type="PANTHER" id="PTHR42732:SF1">
    <property type="entry name" value="BETA-MANNOSIDASE"/>
    <property type="match status" value="1"/>
</dbReference>
<dbReference type="InterPro" id="IPR006102">
    <property type="entry name" value="Ig-like_GH2"/>
</dbReference>
<proteinExistence type="inferred from homology"/>
<dbReference type="GO" id="GO:0016787">
    <property type="term" value="F:hydrolase activity"/>
    <property type="evidence" value="ECO:0007669"/>
    <property type="project" value="UniProtKB-KW"/>
</dbReference>
<sequence length="675" mass="77123">MKQLVRSILLTTMLAGITAPALAERHTRVINDQWQFRYGYDVTGHGAAKVQLPHTWNQKDALGGNWDYYRGIGNYERKLIAPQSWQDKRVVLRFLGVNTVSNLFVNGKHVGEHRGGYSAFAFDISDYLIWDQENTLQMRVNNAAQLDVMPLVGDFNMYGGIYRDVKLIVTEQDSISLLDYGSKGVYLFQDSVSAERAEIRARVLTLGAQDKQLRLTVEDAEGQAVLRREIDVAGGEQQSELRFALDQPRLWQGQKDPYLYRVRVEVLHNQRVLDTVTQPLGLRSVRFDPQQGFFLNGERLKLRGVNRHQDRPELGNALSRHHHREDLDIIEEMGANAVRLSHYPHDPYVYEELDRRGLLAWSEIPFVGPGGYLDKGFVDSDSFKTNGREQLIAMIRQNLNHPSVILWGIFNELKQQGDDPLAYVGELQALARAEDPTRATAAASNQSGSPLDRITDVMAWNKYDGWYGGAPETIAQWADRTHQAFADTPIGISEYGAGASLWHQQQALERPKPVSYWHPENWQTHYHEIYWPVIDQRDFLWGTFVWNMFDFGAAHRTEGEVNGKNDKGLVSFDRKERKDAFFFYQANWSSEPMLHIAEKRFERREQAAQRIKVYSNEGAVTLHLNGEVVGHSEAADYGRHYFDVQLKPGRNQLEVHSAGDLTDQLMIQFEPAAAL</sequence>
<dbReference type="SUPFAM" id="SSF49785">
    <property type="entry name" value="Galactose-binding domain-like"/>
    <property type="match status" value="1"/>
</dbReference>
<comment type="caution">
    <text evidence="8">The sequence shown here is derived from an EMBL/GenBank/DDBJ whole genome shotgun (WGS) entry which is preliminary data.</text>
</comment>
<dbReference type="InterPro" id="IPR006101">
    <property type="entry name" value="Glyco_hydro_2"/>
</dbReference>
<keyword evidence="2 8" id="KW-0378">Hydrolase</keyword>
<dbReference type="PRINTS" id="PR00132">
    <property type="entry name" value="GLHYDRLASE2"/>
</dbReference>
<dbReference type="Pfam" id="PF00703">
    <property type="entry name" value="Glyco_hydro_2"/>
    <property type="match status" value="1"/>
</dbReference>
<comment type="similarity">
    <text evidence="1">Belongs to the glycosyl hydrolase 2 family.</text>
</comment>
<dbReference type="InterPro" id="IPR008979">
    <property type="entry name" value="Galactose-bd-like_sf"/>
</dbReference>
<feature type="signal peptide" evidence="4">
    <location>
        <begin position="1"/>
        <end position="23"/>
    </location>
</feature>
<dbReference type="SUPFAM" id="SSF49303">
    <property type="entry name" value="beta-Galactosidase/glucuronidase domain"/>
    <property type="match status" value="1"/>
</dbReference>
<evidence type="ECO:0000256" key="1">
    <source>
        <dbReference type="ARBA" id="ARBA00007401"/>
    </source>
</evidence>
<keyword evidence="3" id="KW-0326">Glycosidase</keyword>
<organism evidence="8 9">
    <name type="scientific">Ferrimonas pelagia</name>
    <dbReference type="NCBI Taxonomy" id="1177826"/>
    <lineage>
        <taxon>Bacteria</taxon>
        <taxon>Pseudomonadati</taxon>
        <taxon>Pseudomonadota</taxon>
        <taxon>Gammaproteobacteria</taxon>
        <taxon>Alteromonadales</taxon>
        <taxon>Ferrimonadaceae</taxon>
        <taxon>Ferrimonas</taxon>
    </lineage>
</organism>
<dbReference type="InterPro" id="IPR013783">
    <property type="entry name" value="Ig-like_fold"/>
</dbReference>
<feature type="domain" description="Glycosyl hydrolases family 2 sugar binding" evidence="7">
    <location>
        <begin position="21"/>
        <end position="168"/>
    </location>
</feature>
<dbReference type="InterPro" id="IPR006103">
    <property type="entry name" value="Glyco_hydro_2_cat"/>
</dbReference>
<dbReference type="Gene3D" id="3.20.20.80">
    <property type="entry name" value="Glycosidases"/>
    <property type="match status" value="1"/>
</dbReference>
<evidence type="ECO:0000256" key="2">
    <source>
        <dbReference type="ARBA" id="ARBA00022801"/>
    </source>
</evidence>
<dbReference type="Pfam" id="PF02836">
    <property type="entry name" value="Glyco_hydro_2_C"/>
    <property type="match status" value="1"/>
</dbReference>
<feature type="chain" id="PRO_5047009024" evidence="4">
    <location>
        <begin position="24"/>
        <end position="675"/>
    </location>
</feature>
<evidence type="ECO:0000313" key="9">
    <source>
        <dbReference type="Proteomes" id="UP001499988"/>
    </source>
</evidence>
<dbReference type="InterPro" id="IPR051913">
    <property type="entry name" value="GH2_Domain-Containing"/>
</dbReference>
<dbReference type="RefSeq" id="WP_345334257.1">
    <property type="nucleotide sequence ID" value="NZ_BAABJZ010000015.1"/>
</dbReference>
<protein>
    <submittedName>
        <fullName evidence="8">Glycoside hydrolase family 2 TIM barrel-domain containing protein</fullName>
    </submittedName>
</protein>
<dbReference type="Proteomes" id="UP001499988">
    <property type="component" value="Unassembled WGS sequence"/>
</dbReference>
<evidence type="ECO:0000259" key="7">
    <source>
        <dbReference type="Pfam" id="PF02837"/>
    </source>
</evidence>
<dbReference type="EMBL" id="BAABJZ010000015">
    <property type="protein sequence ID" value="GAA4879204.1"/>
    <property type="molecule type" value="Genomic_DNA"/>
</dbReference>
<reference evidence="9" key="1">
    <citation type="journal article" date="2019" name="Int. J. Syst. Evol. Microbiol.">
        <title>The Global Catalogue of Microorganisms (GCM) 10K type strain sequencing project: providing services to taxonomists for standard genome sequencing and annotation.</title>
        <authorList>
            <consortium name="The Broad Institute Genomics Platform"/>
            <consortium name="The Broad Institute Genome Sequencing Center for Infectious Disease"/>
            <person name="Wu L."/>
            <person name="Ma J."/>
        </authorList>
    </citation>
    <scope>NUCLEOTIDE SEQUENCE [LARGE SCALE GENOMIC DNA]</scope>
    <source>
        <strain evidence="9">JCM 18401</strain>
    </source>
</reference>
<evidence type="ECO:0000313" key="8">
    <source>
        <dbReference type="EMBL" id="GAA4879204.1"/>
    </source>
</evidence>
<dbReference type="InterPro" id="IPR036156">
    <property type="entry name" value="Beta-gal/glucu_dom_sf"/>
</dbReference>
<feature type="domain" description="Glycoside hydrolase family 2 immunoglobulin-like beta-sandwich" evidence="5">
    <location>
        <begin position="194"/>
        <end position="283"/>
    </location>
</feature>
<dbReference type="Gene3D" id="2.60.120.260">
    <property type="entry name" value="Galactose-binding domain-like"/>
    <property type="match status" value="1"/>
</dbReference>
<keyword evidence="9" id="KW-1185">Reference proteome</keyword>